<feature type="signal peptide" evidence="2">
    <location>
        <begin position="1"/>
        <end position="18"/>
    </location>
</feature>
<dbReference type="Pfam" id="PF13307">
    <property type="entry name" value="Helicase_C_2"/>
    <property type="match status" value="1"/>
</dbReference>
<evidence type="ECO:0000259" key="3">
    <source>
        <dbReference type="Pfam" id="PF13307"/>
    </source>
</evidence>
<dbReference type="GO" id="GO:0005634">
    <property type="term" value="C:nucleus"/>
    <property type="evidence" value="ECO:0007669"/>
    <property type="project" value="TreeGrafter"/>
</dbReference>
<dbReference type="GO" id="GO:0003678">
    <property type="term" value="F:DNA helicase activity"/>
    <property type="evidence" value="ECO:0007669"/>
    <property type="project" value="TreeGrafter"/>
</dbReference>
<dbReference type="GO" id="GO:0003676">
    <property type="term" value="F:nucleic acid binding"/>
    <property type="evidence" value="ECO:0007669"/>
    <property type="project" value="InterPro"/>
</dbReference>
<keyword evidence="4" id="KW-0378">Hydrolase</keyword>
<proteinExistence type="predicted"/>
<dbReference type="Proteomes" id="UP000770661">
    <property type="component" value="Unassembled WGS sequence"/>
</dbReference>
<dbReference type="InterPro" id="IPR027417">
    <property type="entry name" value="P-loop_NTPase"/>
</dbReference>
<comment type="caution">
    <text evidence="4">The sequence shown here is derived from an EMBL/GenBank/DDBJ whole genome shotgun (WGS) entry which is preliminary data.</text>
</comment>
<feature type="region of interest" description="Disordered" evidence="1">
    <location>
        <begin position="181"/>
        <end position="204"/>
    </location>
</feature>
<evidence type="ECO:0000256" key="1">
    <source>
        <dbReference type="SAM" id="MobiDB-lite"/>
    </source>
</evidence>
<dbReference type="GO" id="GO:0006139">
    <property type="term" value="P:nucleobase-containing compound metabolic process"/>
    <property type="evidence" value="ECO:0007669"/>
    <property type="project" value="InterPro"/>
</dbReference>
<dbReference type="EMBL" id="JACEEZ010017814">
    <property type="protein sequence ID" value="KAG0717310.1"/>
    <property type="molecule type" value="Genomic_DNA"/>
</dbReference>
<dbReference type="AlphaFoldDB" id="A0A8J4XYQ8"/>
<protein>
    <submittedName>
        <fullName evidence="4">ATP-dependent DNA helicase DDX11</fullName>
    </submittedName>
</protein>
<evidence type="ECO:0000313" key="5">
    <source>
        <dbReference type="Proteomes" id="UP000770661"/>
    </source>
</evidence>
<keyword evidence="5" id="KW-1185">Reference proteome</keyword>
<organism evidence="4 5">
    <name type="scientific">Chionoecetes opilio</name>
    <name type="common">Atlantic snow crab</name>
    <name type="synonym">Cancer opilio</name>
    <dbReference type="NCBI Taxonomy" id="41210"/>
    <lineage>
        <taxon>Eukaryota</taxon>
        <taxon>Metazoa</taxon>
        <taxon>Ecdysozoa</taxon>
        <taxon>Arthropoda</taxon>
        <taxon>Crustacea</taxon>
        <taxon>Multicrustacea</taxon>
        <taxon>Malacostraca</taxon>
        <taxon>Eumalacostraca</taxon>
        <taxon>Eucarida</taxon>
        <taxon>Decapoda</taxon>
        <taxon>Pleocyemata</taxon>
        <taxon>Brachyura</taxon>
        <taxon>Eubrachyura</taxon>
        <taxon>Majoidea</taxon>
        <taxon>Majidae</taxon>
        <taxon>Chionoecetes</taxon>
    </lineage>
</organism>
<feature type="chain" id="PRO_5035162561" evidence="2">
    <location>
        <begin position="19"/>
        <end position="204"/>
    </location>
</feature>
<dbReference type="GO" id="GO:0016818">
    <property type="term" value="F:hydrolase activity, acting on acid anhydrides, in phosphorus-containing anhydrides"/>
    <property type="evidence" value="ECO:0007669"/>
    <property type="project" value="InterPro"/>
</dbReference>
<dbReference type="OrthoDB" id="267079at2759"/>
<feature type="domain" description="ATP-dependent helicase C-terminal" evidence="3">
    <location>
        <begin position="91"/>
        <end position="175"/>
    </location>
</feature>
<keyword evidence="4" id="KW-0547">Nucleotide-binding</keyword>
<dbReference type="PANTHER" id="PTHR11472:SF41">
    <property type="entry name" value="ATP-DEPENDENT DNA HELICASE DDX11-RELATED"/>
    <property type="match status" value="1"/>
</dbReference>
<dbReference type="Gene3D" id="3.40.50.300">
    <property type="entry name" value="P-loop containing nucleotide triphosphate hydrolases"/>
    <property type="match status" value="1"/>
</dbReference>
<keyword evidence="4" id="KW-0347">Helicase</keyword>
<accession>A0A8J4XYQ8</accession>
<keyword evidence="4" id="KW-0067">ATP-binding</keyword>
<gene>
    <name evidence="4" type="primary">ddx11_1</name>
    <name evidence="4" type="ORF">GWK47_054720</name>
</gene>
<name>A0A8J4XYQ8_CHIOP</name>
<dbReference type="GO" id="GO:0005524">
    <property type="term" value="F:ATP binding"/>
    <property type="evidence" value="ECO:0007669"/>
    <property type="project" value="InterPro"/>
</dbReference>
<evidence type="ECO:0000256" key="2">
    <source>
        <dbReference type="SAM" id="SignalP"/>
    </source>
</evidence>
<dbReference type="InterPro" id="IPR006555">
    <property type="entry name" value="ATP-dep_Helicase_C"/>
</dbReference>
<keyword evidence="2" id="KW-0732">Signal</keyword>
<dbReference type="PANTHER" id="PTHR11472">
    <property type="entry name" value="DNA REPAIR DEAD HELICASE RAD3/XP-D SUBFAMILY MEMBER"/>
    <property type="match status" value="1"/>
</dbReference>
<dbReference type="InterPro" id="IPR045028">
    <property type="entry name" value="DinG/Rad3-like"/>
</dbReference>
<reference evidence="4" key="1">
    <citation type="submission" date="2020-07" db="EMBL/GenBank/DDBJ databases">
        <title>The High-quality genome of the commercially important snow crab, Chionoecetes opilio.</title>
        <authorList>
            <person name="Jeong J.-H."/>
            <person name="Ryu S."/>
        </authorList>
    </citation>
    <scope>NUCLEOTIDE SEQUENCE</scope>
    <source>
        <strain evidence="4">MADBK_172401_WGS</strain>
        <tissue evidence="4">Digestive gland</tissue>
    </source>
</reference>
<evidence type="ECO:0000313" key="4">
    <source>
        <dbReference type="EMBL" id="KAG0717310.1"/>
    </source>
</evidence>
<dbReference type="GO" id="GO:0034085">
    <property type="term" value="P:establishment of sister chromatid cohesion"/>
    <property type="evidence" value="ECO:0007669"/>
    <property type="project" value="TreeGrafter"/>
</dbReference>
<sequence>MFLCICCCCVFPRSVVVAGGTMQPISEFQDQLFISAGVKKERVQHFSCGHVVPAEQLLPVALPRGPTGLTFDFTHQHRTDPKMLDELGRVLVNVCAVVPGGVVCFLTSYDYEHKVRAHFTASGVLARLSARKKVFWEPKKANQLDAVLSDYTKTIRMTAANTGGVSGSLLLSVVGEWRAGGREGGGQAGGMRSRAGSLSRAHLC</sequence>